<proteinExistence type="predicted"/>
<accession>A0A6M3K4G2</accession>
<dbReference type="EMBL" id="MT142175">
    <property type="protein sequence ID" value="QJA75625.1"/>
    <property type="molecule type" value="Genomic_DNA"/>
</dbReference>
<organism evidence="1">
    <name type="scientific">viral metagenome</name>
    <dbReference type="NCBI Taxonomy" id="1070528"/>
    <lineage>
        <taxon>unclassified sequences</taxon>
        <taxon>metagenomes</taxon>
        <taxon>organismal metagenomes</taxon>
    </lineage>
</organism>
<evidence type="ECO:0000313" key="1">
    <source>
        <dbReference type="EMBL" id="QJA75625.1"/>
    </source>
</evidence>
<sequence length="166" mass="19432">MKCKICNKEMKKITVAHIATHGLRTLEEYENYGEELMEDIESADLTTIIPEEKITMSYEERKEYLFKDKEKDPERPLSQFLKEHGVNESELESMIHKYKAGIELNVTEQINKNINKGIEEAERYKESNRVEVHDVNTAESLEKNHNFTCIGVKSKPTKTWILIKNK</sequence>
<reference evidence="1" key="1">
    <citation type="submission" date="2020-03" db="EMBL/GenBank/DDBJ databases">
        <title>The deep terrestrial virosphere.</title>
        <authorList>
            <person name="Holmfeldt K."/>
            <person name="Nilsson E."/>
            <person name="Simone D."/>
            <person name="Lopez-Fernandez M."/>
            <person name="Wu X."/>
            <person name="de Brujin I."/>
            <person name="Lundin D."/>
            <person name="Andersson A."/>
            <person name="Bertilsson S."/>
            <person name="Dopson M."/>
        </authorList>
    </citation>
    <scope>NUCLEOTIDE SEQUENCE</scope>
    <source>
        <strain evidence="1">MM415A01741</strain>
    </source>
</reference>
<gene>
    <name evidence="1" type="ORF">MM415A01741_0009</name>
</gene>
<protein>
    <submittedName>
        <fullName evidence="1">Uncharacterized protein</fullName>
    </submittedName>
</protein>
<dbReference type="AlphaFoldDB" id="A0A6M3K4G2"/>
<name>A0A6M3K4G2_9ZZZZ</name>